<name>A0A2M7V775_9BACT</name>
<evidence type="ECO:0000313" key="6">
    <source>
        <dbReference type="Proteomes" id="UP000228568"/>
    </source>
</evidence>
<keyword evidence="3" id="KW-0560">Oxidoreductase</keyword>
<evidence type="ECO:0000256" key="3">
    <source>
        <dbReference type="ARBA" id="ARBA00023002"/>
    </source>
</evidence>
<dbReference type="FunFam" id="3.40.309.10:FF:000009">
    <property type="entry name" value="Aldehyde dehydrogenase A"/>
    <property type="match status" value="1"/>
</dbReference>
<dbReference type="GO" id="GO:0004030">
    <property type="term" value="F:aldehyde dehydrogenase [NAD(P)+] activity"/>
    <property type="evidence" value="ECO:0007669"/>
    <property type="project" value="InterPro"/>
</dbReference>
<reference evidence="6" key="1">
    <citation type="submission" date="2017-09" db="EMBL/GenBank/DDBJ databases">
        <title>Depth-based differentiation of microbial function through sediment-hosted aquifers and enrichment of novel symbionts in the deep terrestrial subsurface.</title>
        <authorList>
            <person name="Probst A.J."/>
            <person name="Ladd B."/>
            <person name="Jarett J.K."/>
            <person name="Geller-Mcgrath D.E."/>
            <person name="Sieber C.M.K."/>
            <person name="Emerson J.B."/>
            <person name="Anantharaman K."/>
            <person name="Thomas B.C."/>
            <person name="Malmstrom R."/>
            <person name="Stieglmeier M."/>
            <person name="Klingl A."/>
            <person name="Woyke T."/>
            <person name="Ryan C.M."/>
            <person name="Banfield J.F."/>
        </authorList>
    </citation>
    <scope>NUCLEOTIDE SEQUENCE [LARGE SCALE GENOMIC DNA]</scope>
</reference>
<dbReference type="AlphaFoldDB" id="A0A2M7V775"/>
<dbReference type="InterPro" id="IPR015590">
    <property type="entry name" value="Aldehyde_DH_dom"/>
</dbReference>
<organism evidence="5 6">
    <name type="scientific">Candidatus Magasanikbacteria bacterium CG_4_10_14_0_2_um_filter_37_12</name>
    <dbReference type="NCBI Taxonomy" id="1974637"/>
    <lineage>
        <taxon>Bacteria</taxon>
        <taxon>Candidatus Magasanikiibacteriota</taxon>
    </lineage>
</organism>
<accession>A0A2M7V775</accession>
<dbReference type="SUPFAM" id="SSF53720">
    <property type="entry name" value="ALDH-like"/>
    <property type="match status" value="1"/>
</dbReference>
<dbReference type="Gene3D" id="3.40.605.10">
    <property type="entry name" value="Aldehyde Dehydrogenase, Chain A, domain 1"/>
    <property type="match status" value="1"/>
</dbReference>
<evidence type="ECO:0000256" key="1">
    <source>
        <dbReference type="ARBA" id="ARBA00009986"/>
    </source>
</evidence>
<dbReference type="Gene3D" id="3.40.309.10">
    <property type="entry name" value="Aldehyde Dehydrogenase, Chain A, domain 2"/>
    <property type="match status" value="1"/>
</dbReference>
<sequence>MSIQSLNPATGQIEKTFESLTSEQIEQKLVKADEAFSSWKKTSFVERARLLMSAAKEMRENARKYGEIMTREMGKPILQAISEVEKCAWNFEHYAEHGEKYLQSENIETEASESYVQYEPLGVILLVMPWNFPLWQVFRMAVPVIMAGNTVLLKHASNVPQCALVCEDIFRQAGFPEGIFQTLLIGSGDVEDILRDPRVKGVSLTGSEKAGSTVAGIAGAEVKPVVMELGGSDPFIVLEDADVEFACEQAKISRLLNAGQVCLSAKRFLVHLSRYEEFCDRLKHMFEGYIVGDPMDEKTQMGPMSSEQGFLDIIKQVDASIKMGATVLTGGNRLKKDGFFFTPTILSDVTLHMPAWKEETFGPVATVMPFDSTDEAVALANDSLFGLNASLYTQDINLAKEIIPRLEAGSVFVNGVVKTDPRLPTGGIKRSGVGRELGAYGIRAFCNVKTVWIK</sequence>
<dbReference type="PANTHER" id="PTHR43217:SF1">
    <property type="entry name" value="SUCCINATE SEMIALDEHYDE DEHYDROGENASE [NAD(P)+] SAD"/>
    <property type="match status" value="1"/>
</dbReference>
<dbReference type="Pfam" id="PF00171">
    <property type="entry name" value="Aldedh"/>
    <property type="match status" value="1"/>
</dbReference>
<proteinExistence type="inferred from homology"/>
<gene>
    <name evidence="5" type="ORF">COX81_03250</name>
</gene>
<evidence type="ECO:0000256" key="2">
    <source>
        <dbReference type="ARBA" id="ARBA00022857"/>
    </source>
</evidence>
<dbReference type="GO" id="GO:0004777">
    <property type="term" value="F:succinate-semialdehyde dehydrogenase (NAD+) activity"/>
    <property type="evidence" value="ECO:0007669"/>
    <property type="project" value="TreeGrafter"/>
</dbReference>
<dbReference type="InterPro" id="IPR047110">
    <property type="entry name" value="GABD/Sad-like"/>
</dbReference>
<dbReference type="Proteomes" id="UP000228568">
    <property type="component" value="Unassembled WGS sequence"/>
</dbReference>
<dbReference type="InterPro" id="IPR044148">
    <property type="entry name" value="ALDH_GabD1-like"/>
</dbReference>
<dbReference type="InterPro" id="IPR016163">
    <property type="entry name" value="Ald_DH_C"/>
</dbReference>
<comment type="similarity">
    <text evidence="1">Belongs to the aldehyde dehydrogenase family.</text>
</comment>
<comment type="caution">
    <text evidence="5">The sequence shown here is derived from an EMBL/GenBank/DDBJ whole genome shotgun (WGS) entry which is preliminary data.</text>
</comment>
<dbReference type="EMBL" id="PFPK01000039">
    <property type="protein sequence ID" value="PIZ94565.1"/>
    <property type="molecule type" value="Genomic_DNA"/>
</dbReference>
<dbReference type="InterPro" id="IPR016161">
    <property type="entry name" value="Ald_DH/histidinol_DH"/>
</dbReference>
<dbReference type="CDD" id="cd07100">
    <property type="entry name" value="ALDH_SSADH1_GabD1"/>
    <property type="match status" value="1"/>
</dbReference>
<protein>
    <submittedName>
        <fullName evidence="5">NADP-dependent succinic semialdehyde dehydrogenase</fullName>
    </submittedName>
</protein>
<feature type="domain" description="Aldehyde dehydrogenase" evidence="4">
    <location>
        <begin position="3"/>
        <end position="451"/>
    </location>
</feature>
<keyword evidence="2" id="KW-0521">NADP</keyword>
<evidence type="ECO:0000259" key="4">
    <source>
        <dbReference type="Pfam" id="PF00171"/>
    </source>
</evidence>
<dbReference type="InterPro" id="IPR016162">
    <property type="entry name" value="Ald_DH_N"/>
</dbReference>
<dbReference type="FunFam" id="3.40.605.10:FF:000012">
    <property type="entry name" value="NAD-dependent succinate-semialdehyde dehydrogenase"/>
    <property type="match status" value="1"/>
</dbReference>
<evidence type="ECO:0000313" key="5">
    <source>
        <dbReference type="EMBL" id="PIZ94565.1"/>
    </source>
</evidence>
<dbReference type="PANTHER" id="PTHR43217">
    <property type="entry name" value="SUCCINATE SEMIALDEHYDE DEHYDROGENASE [NAD(P)+] SAD"/>
    <property type="match status" value="1"/>
</dbReference>